<dbReference type="EC" id="2.1.1.72" evidence="1"/>
<proteinExistence type="predicted"/>
<dbReference type="InterPro" id="IPR011639">
    <property type="entry name" value="MethylTrfase_TaqI-like_dom"/>
</dbReference>
<reference evidence="7 8" key="1">
    <citation type="submission" date="2019-10" db="EMBL/GenBank/DDBJ databases">
        <authorList>
            <person name="Wolf R A."/>
        </authorList>
    </citation>
    <scope>NUCLEOTIDE SEQUENCE [LARGE SCALE GENOMIC DNA]</scope>
    <source>
        <strain evidence="7">Collinsella_aerofaciens_AK_138A</strain>
    </source>
</reference>
<dbReference type="Proteomes" id="UP000330807">
    <property type="component" value="Unassembled WGS sequence"/>
</dbReference>
<dbReference type="InterPro" id="IPR029063">
    <property type="entry name" value="SAM-dependent_MTases_sf"/>
</dbReference>
<dbReference type="Gene3D" id="3.40.50.150">
    <property type="entry name" value="Vaccinia Virus protein VP39"/>
    <property type="match status" value="1"/>
</dbReference>
<gene>
    <name evidence="7" type="ORF">LMKDKBCB_01363</name>
</gene>
<dbReference type="PANTHER" id="PTHR33841:SF1">
    <property type="entry name" value="DNA METHYLTRANSFERASE A"/>
    <property type="match status" value="1"/>
</dbReference>
<dbReference type="AlphaFoldDB" id="A0A5K1ISG6"/>
<keyword evidence="4" id="KW-0949">S-adenosyl-L-methionine</keyword>
<dbReference type="RefSeq" id="WP_156063072.1">
    <property type="nucleotide sequence ID" value="NZ_CABWIH010000029.1"/>
</dbReference>
<organism evidence="7 8">
    <name type="scientific">Collinsella aerofaciens</name>
    <dbReference type="NCBI Taxonomy" id="74426"/>
    <lineage>
        <taxon>Bacteria</taxon>
        <taxon>Bacillati</taxon>
        <taxon>Actinomycetota</taxon>
        <taxon>Coriobacteriia</taxon>
        <taxon>Coriobacteriales</taxon>
        <taxon>Coriobacteriaceae</taxon>
        <taxon>Collinsella</taxon>
    </lineage>
</organism>
<dbReference type="PANTHER" id="PTHR33841">
    <property type="entry name" value="DNA METHYLTRANSFERASE YEEA-RELATED"/>
    <property type="match status" value="1"/>
</dbReference>
<dbReference type="PRINTS" id="PR00507">
    <property type="entry name" value="N12N6MTFRASE"/>
</dbReference>
<protein>
    <recommendedName>
        <fullName evidence="1">site-specific DNA-methyltransferase (adenine-specific)</fullName>
        <ecNumber evidence="1">2.1.1.72</ecNumber>
    </recommendedName>
</protein>
<dbReference type="GO" id="GO:0009007">
    <property type="term" value="F:site-specific DNA-methyltransferase (adenine-specific) activity"/>
    <property type="evidence" value="ECO:0007669"/>
    <property type="project" value="UniProtKB-EC"/>
</dbReference>
<name>A0A5K1ISG6_9ACTN</name>
<evidence type="ECO:0000256" key="4">
    <source>
        <dbReference type="ARBA" id="ARBA00022691"/>
    </source>
</evidence>
<evidence type="ECO:0000256" key="5">
    <source>
        <dbReference type="ARBA" id="ARBA00047942"/>
    </source>
</evidence>
<evidence type="ECO:0000259" key="6">
    <source>
        <dbReference type="Pfam" id="PF07669"/>
    </source>
</evidence>
<sequence>MNVSALKSFCTWARTELIKGVEAQMVRYGITEPAPAPAGSETVNSLPLSPAEVEQRDELLRMQAEVGHEALCDRAAYTWFNRIVAIRFMDARGWLPSRMRMLSRADGSHGSEAVENALDVEITTVDTDRVAELKMAGLDEPLWRYLFVAQCEELADCLPGVFERVGGAMELLLPQGLMMADGVVGKLNAVLADEDWREGVTVLGWMYQYYNADVKDEFFKSKRKAAAADIAPATQLFTPEWIVRYMVQNSLGRLWMLNNPGSSLRERMEYYIEPDAEHENFIRILSPEEITLCDPACGSGHILVYAFELLFHMYEERGYREREIPELILAKNLAGMEIDPRAAQIAELALAMCAREHDRRFFKRAVRADVSVLSSIPLGEDELPGNKKLAEELSHLGEIGSLLNPSEDEIDELKAAAAGRSDDLFAATTKTKLESAAVICEKLSRRFTCTVANPPYMGSSSFNPFMSKWIKKNYPDVKSDLCTCFIERGFNLVEDKGYAAMVTMQSWMFLGSFEKMRAKVIDNKTIVSMAHLGSRAFDAIGGEVVNVTADVIYNGRAACKGAYVRLVDINGSEAKRLKLLEAIQNPDCGWFYRRSADTFKQIPGTPIAYWASDRFINLFSDLITRYSVANEGIKTGDNDRFLKYWFEVSECQTNIRKKRLSAKWHITAKAGESRKWYGSHYVVTNFANNGAEMIATGHASITGISKLYKPAITWNRIGSGRLSFRYLPAGFLSNMGGLCTYSQSGKGDSQLALLAFLNSSIVALELEMLNPSTSFPPGTINSIGCGDVDINRGDVKEICSAAISQAMLDWDSFETSWDFKRHPLL</sequence>
<comment type="catalytic activity">
    <reaction evidence="5">
        <text>a 2'-deoxyadenosine in DNA + S-adenosyl-L-methionine = an N(6)-methyl-2'-deoxyadenosine in DNA + S-adenosyl-L-homocysteine + H(+)</text>
        <dbReference type="Rhea" id="RHEA:15197"/>
        <dbReference type="Rhea" id="RHEA-COMP:12418"/>
        <dbReference type="Rhea" id="RHEA-COMP:12419"/>
        <dbReference type="ChEBI" id="CHEBI:15378"/>
        <dbReference type="ChEBI" id="CHEBI:57856"/>
        <dbReference type="ChEBI" id="CHEBI:59789"/>
        <dbReference type="ChEBI" id="CHEBI:90615"/>
        <dbReference type="ChEBI" id="CHEBI:90616"/>
        <dbReference type="EC" id="2.1.1.72"/>
    </reaction>
</comment>
<dbReference type="InterPro" id="IPR050953">
    <property type="entry name" value="N4_N6_ade-DNA_methylase"/>
</dbReference>
<dbReference type="EMBL" id="CABWIH010000029">
    <property type="protein sequence ID" value="VWL91568.1"/>
    <property type="molecule type" value="Genomic_DNA"/>
</dbReference>
<evidence type="ECO:0000256" key="1">
    <source>
        <dbReference type="ARBA" id="ARBA00011900"/>
    </source>
</evidence>
<dbReference type="SUPFAM" id="SSF53335">
    <property type="entry name" value="S-adenosyl-L-methionine-dependent methyltransferases"/>
    <property type="match status" value="1"/>
</dbReference>
<keyword evidence="2 7" id="KW-0489">Methyltransferase</keyword>
<evidence type="ECO:0000256" key="3">
    <source>
        <dbReference type="ARBA" id="ARBA00022679"/>
    </source>
</evidence>
<accession>A0A5K1ISG6</accession>
<dbReference type="Pfam" id="PF07669">
    <property type="entry name" value="Eco57I"/>
    <property type="match status" value="1"/>
</dbReference>
<dbReference type="InterPro" id="IPR047939">
    <property type="entry name" value="BREX_1_PglX"/>
</dbReference>
<evidence type="ECO:0000256" key="2">
    <source>
        <dbReference type="ARBA" id="ARBA00022603"/>
    </source>
</evidence>
<evidence type="ECO:0000313" key="8">
    <source>
        <dbReference type="Proteomes" id="UP000330807"/>
    </source>
</evidence>
<keyword evidence="3 7" id="KW-0808">Transferase</keyword>
<dbReference type="NCBIfam" id="NF033452">
    <property type="entry name" value="BREX_1_MTaseX"/>
    <property type="match status" value="1"/>
</dbReference>
<dbReference type="GO" id="GO:0006304">
    <property type="term" value="P:DNA modification"/>
    <property type="evidence" value="ECO:0007669"/>
    <property type="project" value="InterPro"/>
</dbReference>
<dbReference type="GO" id="GO:0032259">
    <property type="term" value="P:methylation"/>
    <property type="evidence" value="ECO:0007669"/>
    <property type="project" value="UniProtKB-KW"/>
</dbReference>
<evidence type="ECO:0000313" key="7">
    <source>
        <dbReference type="EMBL" id="VWL91568.1"/>
    </source>
</evidence>
<feature type="domain" description="Type II methyltransferase M.TaqI-like" evidence="6">
    <location>
        <begin position="331"/>
        <end position="534"/>
    </location>
</feature>